<dbReference type="InterPro" id="IPR020904">
    <property type="entry name" value="Sc_DH/Rdtase_CS"/>
</dbReference>
<evidence type="ECO:0000256" key="2">
    <source>
        <dbReference type="ARBA" id="ARBA00023002"/>
    </source>
</evidence>
<proteinExistence type="inferred from homology"/>
<evidence type="ECO:0000313" key="3">
    <source>
        <dbReference type="EMBL" id="MBC6445564.1"/>
    </source>
</evidence>
<evidence type="ECO:0000313" key="4">
    <source>
        <dbReference type="Proteomes" id="UP000734823"/>
    </source>
</evidence>
<dbReference type="InterPro" id="IPR002347">
    <property type="entry name" value="SDR_fam"/>
</dbReference>
<sequence length="267" mass="27705">MEIQDKSLVITGAGRGIGAAMALRFAHERPRGVLVTDIDEVGAQRVAGQVRSLGVPSIGVRVDVGDRDQITGLVKLAEKEYDGVDIVCSNAGIATGMGIHAGDGDWARSWSINVLAHVHLAQAVLPAMARRHSGHLMITASAVGLLGLPGDAPYSVTKHAAVGLAEWLAFTYGGLGVTVSALCPMGVRTELLMAGLEAGHPAARAVAAVAPIITAEEVAEAAAQGVIDDRFLILPHPEIADLYASKASDPQAWVTNQQAAARPRIKA</sequence>
<comment type="similarity">
    <text evidence="1">Belongs to the short-chain dehydrogenases/reductases (SDR) family.</text>
</comment>
<dbReference type="PROSITE" id="PS00061">
    <property type="entry name" value="ADH_SHORT"/>
    <property type="match status" value="1"/>
</dbReference>
<dbReference type="CDD" id="cd05233">
    <property type="entry name" value="SDR_c"/>
    <property type="match status" value="1"/>
</dbReference>
<dbReference type="PRINTS" id="PR00081">
    <property type="entry name" value="GDHRDH"/>
</dbReference>
<evidence type="ECO:0000256" key="1">
    <source>
        <dbReference type="ARBA" id="ARBA00006484"/>
    </source>
</evidence>
<keyword evidence="4" id="KW-1185">Reference proteome</keyword>
<gene>
    <name evidence="3" type="ORF">GPZ80_00025</name>
</gene>
<organism evidence="3 4">
    <name type="scientific">Actinokineospora xionganensis</name>
    <dbReference type="NCBI Taxonomy" id="2684470"/>
    <lineage>
        <taxon>Bacteria</taxon>
        <taxon>Bacillati</taxon>
        <taxon>Actinomycetota</taxon>
        <taxon>Actinomycetes</taxon>
        <taxon>Pseudonocardiales</taxon>
        <taxon>Pseudonocardiaceae</taxon>
        <taxon>Actinokineospora</taxon>
    </lineage>
</organism>
<dbReference type="Gene3D" id="3.40.50.720">
    <property type="entry name" value="NAD(P)-binding Rossmann-like Domain"/>
    <property type="match status" value="1"/>
</dbReference>
<dbReference type="EMBL" id="JABVED010000001">
    <property type="protein sequence ID" value="MBC6445564.1"/>
    <property type="molecule type" value="Genomic_DNA"/>
</dbReference>
<comment type="caution">
    <text evidence="3">The sequence shown here is derived from an EMBL/GenBank/DDBJ whole genome shotgun (WGS) entry which is preliminary data.</text>
</comment>
<dbReference type="SUPFAM" id="SSF51735">
    <property type="entry name" value="NAD(P)-binding Rossmann-fold domains"/>
    <property type="match status" value="1"/>
</dbReference>
<dbReference type="Proteomes" id="UP000734823">
    <property type="component" value="Unassembled WGS sequence"/>
</dbReference>
<protein>
    <submittedName>
        <fullName evidence="3">SDR family oxidoreductase</fullName>
    </submittedName>
</protein>
<accession>A0ABR7KZH6</accession>
<dbReference type="PANTHER" id="PTHR43391">
    <property type="entry name" value="RETINOL DEHYDROGENASE-RELATED"/>
    <property type="match status" value="1"/>
</dbReference>
<reference evidence="3 4" key="1">
    <citation type="submission" date="2020-06" db="EMBL/GenBank/DDBJ databases">
        <title>Actinokineospora xiongansis sp. nov., isolated from soil of Baiyangdian.</title>
        <authorList>
            <person name="Zhang X."/>
        </authorList>
    </citation>
    <scope>NUCLEOTIDE SEQUENCE [LARGE SCALE GENOMIC DNA]</scope>
    <source>
        <strain evidence="3 4">HBU206404</strain>
    </source>
</reference>
<dbReference type="PANTHER" id="PTHR43391:SF26">
    <property type="entry name" value="BLL7251 PROTEIN"/>
    <property type="match status" value="1"/>
</dbReference>
<dbReference type="InterPro" id="IPR036291">
    <property type="entry name" value="NAD(P)-bd_dom_sf"/>
</dbReference>
<keyword evidence="2" id="KW-0560">Oxidoreductase</keyword>
<name>A0ABR7KZH6_9PSEU</name>
<dbReference type="Pfam" id="PF00106">
    <property type="entry name" value="adh_short"/>
    <property type="match status" value="1"/>
</dbReference>